<gene>
    <name evidence="7" type="ORF">BZZ03_01270</name>
</gene>
<accession>A0A252CFN9</accession>
<dbReference type="GO" id="GO:0003677">
    <property type="term" value="F:DNA binding"/>
    <property type="evidence" value="ECO:0007669"/>
    <property type="project" value="UniProtKB-KW"/>
</dbReference>
<dbReference type="InterPro" id="IPR036388">
    <property type="entry name" value="WH-like_DNA-bd_sf"/>
</dbReference>
<dbReference type="InterPro" id="IPR047640">
    <property type="entry name" value="RpiR-like"/>
</dbReference>
<dbReference type="GO" id="GO:0097367">
    <property type="term" value="F:carbohydrate derivative binding"/>
    <property type="evidence" value="ECO:0007669"/>
    <property type="project" value="InterPro"/>
</dbReference>
<name>A0A252CFN9_9LACT</name>
<keyword evidence="3" id="KW-0804">Transcription</keyword>
<evidence type="ECO:0000256" key="3">
    <source>
        <dbReference type="ARBA" id="ARBA00023163"/>
    </source>
</evidence>
<dbReference type="EMBL" id="MUIZ01000001">
    <property type="protein sequence ID" value="OUK05374.1"/>
    <property type="molecule type" value="Genomic_DNA"/>
</dbReference>
<dbReference type="Pfam" id="PF01380">
    <property type="entry name" value="SIS"/>
    <property type="match status" value="1"/>
</dbReference>
<dbReference type="RefSeq" id="WP_086582147.1">
    <property type="nucleotide sequence ID" value="NZ_MUIZ01000001.1"/>
</dbReference>
<proteinExistence type="predicted"/>
<dbReference type="PANTHER" id="PTHR30514">
    <property type="entry name" value="GLUCOKINASE"/>
    <property type="match status" value="1"/>
</dbReference>
<organism evidence="7 8">
    <name type="scientific">Lactococcus petauri</name>
    <dbReference type="NCBI Taxonomy" id="1940789"/>
    <lineage>
        <taxon>Bacteria</taxon>
        <taxon>Bacillati</taxon>
        <taxon>Bacillota</taxon>
        <taxon>Bacilli</taxon>
        <taxon>Lactobacillales</taxon>
        <taxon>Streptococcaceae</taxon>
        <taxon>Lactococcus</taxon>
    </lineage>
</organism>
<keyword evidence="2" id="KW-0238">DNA-binding</keyword>
<evidence type="ECO:0000259" key="5">
    <source>
        <dbReference type="PROSITE" id="PS51071"/>
    </source>
</evidence>
<evidence type="ECO:0000313" key="7">
    <source>
        <dbReference type="EMBL" id="OUK05374.1"/>
    </source>
</evidence>
<dbReference type="Proteomes" id="UP000194606">
    <property type="component" value="Unassembled WGS sequence"/>
</dbReference>
<evidence type="ECO:0000256" key="1">
    <source>
        <dbReference type="ARBA" id="ARBA00023015"/>
    </source>
</evidence>
<dbReference type="PROSITE" id="PS51464">
    <property type="entry name" value="SIS"/>
    <property type="match status" value="1"/>
</dbReference>
<dbReference type="CDD" id="cd05013">
    <property type="entry name" value="SIS_RpiR"/>
    <property type="match status" value="1"/>
</dbReference>
<evidence type="ECO:0000313" key="8">
    <source>
        <dbReference type="Proteomes" id="UP000194606"/>
    </source>
</evidence>
<keyword evidence="1" id="KW-0805">Transcription regulation</keyword>
<keyword evidence="4" id="KW-0175">Coiled coil</keyword>
<dbReference type="InterPro" id="IPR009057">
    <property type="entry name" value="Homeodomain-like_sf"/>
</dbReference>
<dbReference type="GO" id="GO:0003700">
    <property type="term" value="F:DNA-binding transcription factor activity"/>
    <property type="evidence" value="ECO:0007669"/>
    <property type="project" value="InterPro"/>
</dbReference>
<dbReference type="PROSITE" id="PS51071">
    <property type="entry name" value="HTH_RPIR"/>
    <property type="match status" value="1"/>
</dbReference>
<evidence type="ECO:0000256" key="4">
    <source>
        <dbReference type="SAM" id="Coils"/>
    </source>
</evidence>
<feature type="coiled-coil region" evidence="4">
    <location>
        <begin position="1"/>
        <end position="35"/>
    </location>
</feature>
<comment type="caution">
    <text evidence="7">The sequence shown here is derived from an EMBL/GenBank/DDBJ whole genome shotgun (WGS) entry which is preliminary data.</text>
</comment>
<dbReference type="InterPro" id="IPR046348">
    <property type="entry name" value="SIS_dom_sf"/>
</dbReference>
<feature type="domain" description="HTH rpiR-type" evidence="5">
    <location>
        <begin position="2"/>
        <end position="78"/>
    </location>
</feature>
<dbReference type="InterPro" id="IPR035472">
    <property type="entry name" value="RpiR-like_SIS"/>
</dbReference>
<protein>
    <submittedName>
        <fullName evidence="7">Transcriptional regulator</fullName>
    </submittedName>
</protein>
<dbReference type="SUPFAM" id="SSF46689">
    <property type="entry name" value="Homeodomain-like"/>
    <property type="match status" value="1"/>
</dbReference>
<dbReference type="Gene3D" id="3.40.50.10490">
    <property type="entry name" value="Glucose-6-phosphate isomerase like protein, domain 1"/>
    <property type="match status" value="1"/>
</dbReference>
<sequence length="248" mass="29054">MLSFQERVKNKENKLTELEEDLVDYILKNKEAVSQTKIVILSQKFYTVPNTITRFCKKLGYENFSEFKINLKQELTTPESMNAHKHILLKNFDLIDKEREMKVVQLMQRAKSVNFYALDQTGLLTKMYVKSLFALDDKFQFYEYQQEMKKKILSSSHEVFFFVSLSGETPSVLELAELAKSRNHKLISLTNLTENSLVQIADIPLYCLTQKEEVNGYDTTDKTPLLLVLQSLYYTYRGILHIKKNTFK</sequence>
<dbReference type="InterPro" id="IPR001347">
    <property type="entry name" value="SIS_dom"/>
</dbReference>
<dbReference type="PANTHER" id="PTHR30514:SF1">
    <property type="entry name" value="HTH-TYPE TRANSCRIPTIONAL REGULATOR HEXR-RELATED"/>
    <property type="match status" value="1"/>
</dbReference>
<feature type="domain" description="SIS" evidence="6">
    <location>
        <begin position="103"/>
        <end position="242"/>
    </location>
</feature>
<dbReference type="Pfam" id="PF01418">
    <property type="entry name" value="HTH_6"/>
    <property type="match status" value="1"/>
</dbReference>
<evidence type="ECO:0000256" key="2">
    <source>
        <dbReference type="ARBA" id="ARBA00023125"/>
    </source>
</evidence>
<dbReference type="AlphaFoldDB" id="A0A252CFN9"/>
<evidence type="ECO:0000259" key="6">
    <source>
        <dbReference type="PROSITE" id="PS51464"/>
    </source>
</evidence>
<dbReference type="Gene3D" id="1.10.10.10">
    <property type="entry name" value="Winged helix-like DNA-binding domain superfamily/Winged helix DNA-binding domain"/>
    <property type="match status" value="1"/>
</dbReference>
<reference evidence="7 8" key="1">
    <citation type="submission" date="2017-02" db="EMBL/GenBank/DDBJ databases">
        <authorList>
            <person name="Peterson S.W."/>
        </authorList>
    </citation>
    <scope>NUCLEOTIDE SEQUENCE [LARGE SCALE GENOMIC DNA]</scope>
    <source>
        <strain evidence="7">159469</strain>
    </source>
</reference>
<dbReference type="GO" id="GO:1901135">
    <property type="term" value="P:carbohydrate derivative metabolic process"/>
    <property type="evidence" value="ECO:0007669"/>
    <property type="project" value="InterPro"/>
</dbReference>
<dbReference type="SUPFAM" id="SSF53697">
    <property type="entry name" value="SIS domain"/>
    <property type="match status" value="1"/>
</dbReference>
<dbReference type="InterPro" id="IPR000281">
    <property type="entry name" value="HTH_RpiR"/>
</dbReference>